<dbReference type="Proteomes" id="UP000178577">
    <property type="component" value="Unassembled WGS sequence"/>
</dbReference>
<dbReference type="HAMAP" id="MF_02078">
    <property type="entry name" value="MurJ_MviN"/>
    <property type="match status" value="1"/>
</dbReference>
<feature type="transmembrane region" description="Helical" evidence="8">
    <location>
        <begin position="20"/>
        <end position="39"/>
    </location>
</feature>
<protein>
    <recommendedName>
        <fullName evidence="8">Probable lipid II flippase MurJ</fullName>
    </recommendedName>
</protein>
<dbReference type="GO" id="GO:0034204">
    <property type="term" value="P:lipid translocation"/>
    <property type="evidence" value="ECO:0007669"/>
    <property type="project" value="TreeGrafter"/>
</dbReference>
<feature type="transmembrane region" description="Helical" evidence="8">
    <location>
        <begin position="458"/>
        <end position="478"/>
    </location>
</feature>
<organism evidence="10 11">
    <name type="scientific">Candidatus Curtissbacteria bacterium RIFCSPHIGHO2_01_FULL_40_12</name>
    <dbReference type="NCBI Taxonomy" id="1797710"/>
    <lineage>
        <taxon>Bacteria</taxon>
        <taxon>Candidatus Curtissiibacteriota</taxon>
    </lineage>
</organism>
<keyword evidence="4 8" id="KW-0133">Cell shape</keyword>
<dbReference type="EMBL" id="MFAY01000001">
    <property type="protein sequence ID" value="OGD89713.1"/>
    <property type="molecule type" value="Genomic_DNA"/>
</dbReference>
<dbReference type="NCBIfam" id="TIGR01695">
    <property type="entry name" value="murJ_mviN"/>
    <property type="match status" value="1"/>
</dbReference>
<keyword evidence="6 8" id="KW-1133">Transmembrane helix</keyword>
<dbReference type="AlphaFoldDB" id="A0A1F5GCV6"/>
<evidence type="ECO:0000313" key="10">
    <source>
        <dbReference type="EMBL" id="OGD89713.1"/>
    </source>
</evidence>
<dbReference type="GO" id="GO:0008360">
    <property type="term" value="P:regulation of cell shape"/>
    <property type="evidence" value="ECO:0007669"/>
    <property type="project" value="UniProtKB-UniRule"/>
</dbReference>
<accession>A0A1F5GCV6</accession>
<dbReference type="GO" id="GO:0005886">
    <property type="term" value="C:plasma membrane"/>
    <property type="evidence" value="ECO:0007669"/>
    <property type="project" value="UniProtKB-SubCell"/>
</dbReference>
<dbReference type="UniPathway" id="UPA00219"/>
<sequence>MFYIFKNGANFFKKRQEDILSAAFVIAASVAISRLLGLVRYRLLASYFGHDIKLLDSFIAASILPDAIFEVFIFGAIALAFIPVFSKYLSKEKLNRAWEYSSEMITIGIIIFIVAALFIAIFAPFIASVIAPGIIAKDPLAKPLIARLMRVMIFAEAFFVISIFLTGILQSFQRFIVPAVASIFYNIGIIISIIFLVPVFGIYAPAIGMIFGALLHLVIQVPLAFSLGFKFKLHLDFKSKDVVETFVLMWPRSVALGLIRLSDIINIALASIAAAGSIVAFNFAQVLQLVPISLFAGSIAQAALPSLSIQFNSQKSSQFKKIFMESFHQILFLVLPAAAILAILRIPAVRLVFGAREFPWETTVLTGRVLIAFSIGITAQAVSLLVTRGFHAIRDSFTPVKINILTIGLNISMSLIFILVLKLSIIYIALAYSSANILNALLLLYFLDRKVNFEKKNLILPAIKMVFISFLTAVSLYIPMKLLDQLVFDTTRTIGLILLTGIAASVGITVYLLLSWLLKVEQTFIFYRFFKKLIHLPAKFVNPAPTSIDAQQPNP</sequence>
<evidence type="ECO:0000256" key="4">
    <source>
        <dbReference type="ARBA" id="ARBA00022960"/>
    </source>
</evidence>
<comment type="caution">
    <text evidence="10">The sequence shown here is derived from an EMBL/GenBank/DDBJ whole genome shotgun (WGS) entry which is preliminary data.</text>
</comment>
<feature type="transmembrane region" description="Helical" evidence="8">
    <location>
        <begin position="176"/>
        <end position="200"/>
    </location>
</feature>
<comment type="subcellular location">
    <subcellularLocation>
        <location evidence="1 8">Cell membrane</location>
        <topology evidence="1 8">Multi-pass membrane protein</topology>
    </subcellularLocation>
</comment>
<dbReference type="GO" id="GO:0015648">
    <property type="term" value="F:lipid-linked peptidoglycan transporter activity"/>
    <property type="evidence" value="ECO:0007669"/>
    <property type="project" value="UniProtKB-UniRule"/>
</dbReference>
<name>A0A1F5GCV6_9BACT</name>
<feature type="transmembrane region" description="Helical" evidence="8">
    <location>
        <begin position="264"/>
        <end position="283"/>
    </location>
</feature>
<gene>
    <name evidence="8" type="primary">murJ</name>
    <name evidence="10" type="ORF">A2693_04805</name>
</gene>
<reference evidence="10 11" key="1">
    <citation type="journal article" date="2016" name="Nat. Commun.">
        <title>Thousands of microbial genomes shed light on interconnected biogeochemical processes in an aquifer system.</title>
        <authorList>
            <person name="Anantharaman K."/>
            <person name="Brown C.T."/>
            <person name="Hug L.A."/>
            <person name="Sharon I."/>
            <person name="Castelle C.J."/>
            <person name="Probst A.J."/>
            <person name="Thomas B.C."/>
            <person name="Singh A."/>
            <person name="Wilkins M.J."/>
            <person name="Karaoz U."/>
            <person name="Brodie E.L."/>
            <person name="Williams K.H."/>
            <person name="Hubbard S.S."/>
            <person name="Banfield J.F."/>
        </authorList>
    </citation>
    <scope>NUCLEOTIDE SEQUENCE [LARGE SCALE GENOMIC DNA]</scope>
</reference>
<keyword evidence="7 8" id="KW-0472">Membrane</keyword>
<feature type="transmembrane region" description="Helical" evidence="8">
    <location>
        <begin position="369"/>
        <end position="390"/>
    </location>
</feature>
<evidence type="ECO:0000256" key="7">
    <source>
        <dbReference type="ARBA" id="ARBA00023136"/>
    </source>
</evidence>
<proteinExistence type="inferred from homology"/>
<keyword evidence="3 8" id="KW-0812">Transmembrane</keyword>
<feature type="transmembrane region" description="Helical" evidence="8">
    <location>
        <begin position="59"/>
        <end position="85"/>
    </location>
</feature>
<evidence type="ECO:0000256" key="2">
    <source>
        <dbReference type="ARBA" id="ARBA00022475"/>
    </source>
</evidence>
<feature type="transmembrane region" description="Helical" evidence="8">
    <location>
        <begin position="206"/>
        <end position="229"/>
    </location>
</feature>
<evidence type="ECO:0000313" key="11">
    <source>
        <dbReference type="Proteomes" id="UP000178577"/>
    </source>
</evidence>
<dbReference type="PIRSF" id="PIRSF002869">
    <property type="entry name" value="MviN"/>
    <property type="match status" value="1"/>
</dbReference>
<keyword evidence="2 8" id="KW-1003">Cell membrane</keyword>
<keyword evidence="8 9" id="KW-0813">Transport</keyword>
<feature type="transmembrane region" description="Helical" evidence="8">
    <location>
        <begin position="105"/>
        <end position="131"/>
    </location>
</feature>
<dbReference type="GO" id="GO:0071555">
    <property type="term" value="P:cell wall organization"/>
    <property type="evidence" value="ECO:0007669"/>
    <property type="project" value="UniProtKB-UniRule"/>
</dbReference>
<comment type="similarity">
    <text evidence="8 9">Belongs to the MurJ/MviN family.</text>
</comment>
<evidence type="ECO:0000256" key="8">
    <source>
        <dbReference type="HAMAP-Rule" id="MF_02078"/>
    </source>
</evidence>
<evidence type="ECO:0000256" key="3">
    <source>
        <dbReference type="ARBA" id="ARBA00022692"/>
    </source>
</evidence>
<keyword evidence="8 9" id="KW-0961">Cell wall biogenesis/degradation</keyword>
<dbReference type="InterPro" id="IPR004268">
    <property type="entry name" value="MurJ"/>
</dbReference>
<keyword evidence="5 8" id="KW-0573">Peptidoglycan synthesis</keyword>
<feature type="transmembrane region" description="Helical" evidence="8">
    <location>
        <begin position="330"/>
        <end position="349"/>
    </location>
</feature>
<dbReference type="PANTHER" id="PTHR47019">
    <property type="entry name" value="LIPID II FLIPPASE MURJ"/>
    <property type="match status" value="1"/>
</dbReference>
<feature type="transmembrane region" description="Helical" evidence="8">
    <location>
        <begin position="402"/>
        <end position="420"/>
    </location>
</feature>
<feature type="transmembrane region" description="Helical" evidence="8">
    <location>
        <begin position="289"/>
        <end position="309"/>
    </location>
</feature>
<dbReference type="InterPro" id="IPR051050">
    <property type="entry name" value="Lipid_II_flippase_MurJ/MviN"/>
</dbReference>
<dbReference type="PANTHER" id="PTHR47019:SF1">
    <property type="entry name" value="LIPID II FLIPPASE MURJ"/>
    <property type="match status" value="1"/>
</dbReference>
<evidence type="ECO:0000256" key="6">
    <source>
        <dbReference type="ARBA" id="ARBA00022989"/>
    </source>
</evidence>
<evidence type="ECO:0000256" key="5">
    <source>
        <dbReference type="ARBA" id="ARBA00022984"/>
    </source>
</evidence>
<feature type="transmembrane region" description="Helical" evidence="8">
    <location>
        <begin position="151"/>
        <end position="169"/>
    </location>
</feature>
<feature type="transmembrane region" description="Helical" evidence="8">
    <location>
        <begin position="426"/>
        <end position="446"/>
    </location>
</feature>
<comment type="pathway">
    <text evidence="8">Cell wall biogenesis; peptidoglycan biosynthesis.</text>
</comment>
<evidence type="ECO:0000256" key="1">
    <source>
        <dbReference type="ARBA" id="ARBA00004651"/>
    </source>
</evidence>
<feature type="transmembrane region" description="Helical" evidence="8">
    <location>
        <begin position="493"/>
        <end position="518"/>
    </location>
</feature>
<dbReference type="GO" id="GO:0009252">
    <property type="term" value="P:peptidoglycan biosynthetic process"/>
    <property type="evidence" value="ECO:0007669"/>
    <property type="project" value="UniProtKB-UniRule"/>
</dbReference>
<comment type="function">
    <text evidence="8 9">Involved in peptidoglycan biosynthesis. Transports lipid-linked peptidoglycan precursors from the inner to the outer leaflet of the cytoplasmic membrane.</text>
</comment>
<dbReference type="Pfam" id="PF03023">
    <property type="entry name" value="MurJ"/>
    <property type="match status" value="1"/>
</dbReference>
<dbReference type="PRINTS" id="PR01806">
    <property type="entry name" value="VIRFACTRMVIN"/>
</dbReference>
<evidence type="ECO:0000256" key="9">
    <source>
        <dbReference type="PIRNR" id="PIRNR002869"/>
    </source>
</evidence>